<comment type="caution">
    <text evidence="2">The sequence shown here is derived from an EMBL/GenBank/DDBJ whole genome shotgun (WGS) entry which is preliminary data.</text>
</comment>
<reference evidence="2" key="1">
    <citation type="submission" date="2021-01" db="EMBL/GenBank/DDBJ databases">
        <title>Whole genome shotgun sequence of Cellulomonas chitinilytica NBRC 110799.</title>
        <authorList>
            <person name="Komaki H."/>
            <person name="Tamura T."/>
        </authorList>
    </citation>
    <scope>NUCLEOTIDE SEQUENCE</scope>
    <source>
        <strain evidence="2">NBRC 110799</strain>
    </source>
</reference>
<feature type="region of interest" description="Disordered" evidence="1">
    <location>
        <begin position="279"/>
        <end position="325"/>
    </location>
</feature>
<evidence type="ECO:0000313" key="3">
    <source>
        <dbReference type="Proteomes" id="UP000632740"/>
    </source>
</evidence>
<dbReference type="AlphaFoldDB" id="A0A919P0D7"/>
<sequence length="325" mass="30976">MHPFRKVAAAVAGSVTTAVVRGALDAQAPGGPARWTRTNHRGEPVSMLEGPAVAAGLLVGSVVGAPSGRAAAAVGVATAAGAAFGIVDDLAEDTEAKRKGLRGHLGAMARGEVTTGGLKVLGIGAGALVAAALALPGRDDAGRRTPLAGHLLDVVTSGALIAASANLLNLLDLRPGRALKAATLVAAPLALGNGAGAGGASSVLGAAGAAFDQDLHETDMLGDGGANALGATLGAALVLSAPRRVRLVALGVVAGLTIASEKVSFTRVIERTPVLRELDALGRRPAHEAPGPGGSSTGGSSTGGSAAGGSAAGGSAAGASSTGAA</sequence>
<gene>
    <name evidence="2" type="ORF">Cch01nite_16460</name>
</gene>
<evidence type="ECO:0008006" key="4">
    <source>
        <dbReference type="Google" id="ProtNLM"/>
    </source>
</evidence>
<accession>A0A919P0D7</accession>
<evidence type="ECO:0000313" key="2">
    <source>
        <dbReference type="EMBL" id="GIG20922.1"/>
    </source>
</evidence>
<protein>
    <recommendedName>
        <fullName evidence="4">Glycosyl transferase family 4</fullName>
    </recommendedName>
</protein>
<proteinExistence type="predicted"/>
<dbReference type="EMBL" id="BONK01000005">
    <property type="protein sequence ID" value="GIG20922.1"/>
    <property type="molecule type" value="Genomic_DNA"/>
</dbReference>
<feature type="compositionally biased region" description="Gly residues" evidence="1">
    <location>
        <begin position="291"/>
        <end position="316"/>
    </location>
</feature>
<evidence type="ECO:0000256" key="1">
    <source>
        <dbReference type="SAM" id="MobiDB-lite"/>
    </source>
</evidence>
<dbReference type="Proteomes" id="UP000632740">
    <property type="component" value="Unassembled WGS sequence"/>
</dbReference>
<organism evidence="2 3">
    <name type="scientific">Cellulomonas chitinilytica</name>
    <dbReference type="NCBI Taxonomy" id="398759"/>
    <lineage>
        <taxon>Bacteria</taxon>
        <taxon>Bacillati</taxon>
        <taxon>Actinomycetota</taxon>
        <taxon>Actinomycetes</taxon>
        <taxon>Micrococcales</taxon>
        <taxon>Cellulomonadaceae</taxon>
        <taxon>Cellulomonas</taxon>
    </lineage>
</organism>
<keyword evidence="3" id="KW-1185">Reference proteome</keyword>
<name>A0A919P0D7_9CELL</name>